<gene>
    <name evidence="7" type="ORF">GRF29_216g390629</name>
</gene>
<evidence type="ECO:0000256" key="5">
    <source>
        <dbReference type="ARBA" id="ARBA00037982"/>
    </source>
</evidence>
<dbReference type="GO" id="GO:0005524">
    <property type="term" value="F:ATP binding"/>
    <property type="evidence" value="ECO:0007669"/>
    <property type="project" value="UniProtKB-KW"/>
</dbReference>
<sequence length="428" mass="49205">MEDFEEALPQQMVEEQDADTPAAFYTATPGYSSSYQTPGRLNPDTDFGKALTQQKLVEAKEVEVNWSGRGQHVEFEPNDKIPLQLERAIGHSATAIVESVRCRRIRLARKSIRCRRGIKLEDLIREVSYLHNLRHPHIIQLVGTYLQKNTFAILLYPVATGDLTKFMDEWQPYSAVYAELPSPALEAQLDLARFFLCLASAVAFMHEQGIRHMDIKPSNILVHERRPLARPHVRSIYITDFGISEAFTVEDGSQTDSPAPMTKRWCSPEVAVRGHRGRSSDIFSLGCVFSEMYTTLQRKSRDSFQKFREQDDGVDTFHLTLPKVRQWLCNLDKMVYTHKRVEKQGPSDFVKLLIEMINSDPSGRPTSESLMSRLRRTVIYGPGTKYDMRYRNCCSAPVETYRVAEEDQIFEAFDFAEHIDEEDNEDYM</sequence>
<dbReference type="PANTHER" id="PTHR11042:SF190">
    <property type="entry name" value="MITOSIS INHIBITOR PROTEIN KINASE MIK1"/>
    <property type="match status" value="1"/>
</dbReference>
<dbReference type="InterPro" id="IPR008271">
    <property type="entry name" value="Ser/Thr_kinase_AS"/>
</dbReference>
<evidence type="ECO:0000313" key="8">
    <source>
        <dbReference type="Proteomes" id="UP001280581"/>
    </source>
</evidence>
<keyword evidence="4" id="KW-0067">ATP-binding</keyword>
<dbReference type="EMBL" id="WVTA01000018">
    <property type="protein sequence ID" value="KAK3197491.1"/>
    <property type="molecule type" value="Genomic_DNA"/>
</dbReference>
<comment type="similarity">
    <text evidence="5">Belongs to the protein kinase superfamily. Ser/Thr protein kinase family. GCN2 subfamily.</text>
</comment>
<keyword evidence="3" id="KW-0418">Kinase</keyword>
<name>A0AAN6LLH0_9PLEO</name>
<evidence type="ECO:0000256" key="2">
    <source>
        <dbReference type="ARBA" id="ARBA00022741"/>
    </source>
</evidence>
<dbReference type="CDD" id="cd00180">
    <property type="entry name" value="PKc"/>
    <property type="match status" value="1"/>
</dbReference>
<dbReference type="GO" id="GO:0005634">
    <property type="term" value="C:nucleus"/>
    <property type="evidence" value="ECO:0007669"/>
    <property type="project" value="TreeGrafter"/>
</dbReference>
<evidence type="ECO:0000259" key="6">
    <source>
        <dbReference type="PROSITE" id="PS50011"/>
    </source>
</evidence>
<dbReference type="PANTHER" id="PTHR11042">
    <property type="entry name" value="EUKARYOTIC TRANSLATION INITIATION FACTOR 2-ALPHA KINASE EIF2-ALPHA KINASE -RELATED"/>
    <property type="match status" value="1"/>
</dbReference>
<dbReference type="PROSITE" id="PS00108">
    <property type="entry name" value="PROTEIN_KINASE_ST"/>
    <property type="match status" value="1"/>
</dbReference>
<dbReference type="Gene3D" id="3.30.200.20">
    <property type="entry name" value="Phosphorylase Kinase, domain 1"/>
    <property type="match status" value="1"/>
</dbReference>
<accession>A0AAN6LLH0</accession>
<dbReference type="Pfam" id="PF00069">
    <property type="entry name" value="Pkinase"/>
    <property type="match status" value="1"/>
</dbReference>
<evidence type="ECO:0000313" key="7">
    <source>
        <dbReference type="EMBL" id="KAK3197491.1"/>
    </source>
</evidence>
<evidence type="ECO:0000256" key="1">
    <source>
        <dbReference type="ARBA" id="ARBA00022679"/>
    </source>
</evidence>
<dbReference type="SUPFAM" id="SSF56112">
    <property type="entry name" value="Protein kinase-like (PK-like)"/>
    <property type="match status" value="1"/>
</dbReference>
<dbReference type="SMART" id="SM00220">
    <property type="entry name" value="S_TKc"/>
    <property type="match status" value="1"/>
</dbReference>
<keyword evidence="8" id="KW-1185">Reference proteome</keyword>
<reference evidence="7 8" key="1">
    <citation type="submission" date="2021-02" db="EMBL/GenBank/DDBJ databases">
        <title>Genome assembly of Pseudopithomyces chartarum.</title>
        <authorList>
            <person name="Jauregui R."/>
            <person name="Singh J."/>
            <person name="Voisey C."/>
        </authorList>
    </citation>
    <scope>NUCLEOTIDE SEQUENCE [LARGE SCALE GENOMIC DNA]</scope>
    <source>
        <strain evidence="7 8">AGR01</strain>
    </source>
</reference>
<dbReference type="GO" id="GO:0004672">
    <property type="term" value="F:protein kinase activity"/>
    <property type="evidence" value="ECO:0007669"/>
    <property type="project" value="InterPro"/>
</dbReference>
<dbReference type="GO" id="GO:0110031">
    <property type="term" value="P:negative regulation of G2/MI transition of meiotic cell cycle"/>
    <property type="evidence" value="ECO:0007669"/>
    <property type="project" value="TreeGrafter"/>
</dbReference>
<dbReference type="Proteomes" id="UP001280581">
    <property type="component" value="Unassembled WGS sequence"/>
</dbReference>
<organism evidence="7 8">
    <name type="scientific">Pseudopithomyces chartarum</name>
    <dbReference type="NCBI Taxonomy" id="1892770"/>
    <lineage>
        <taxon>Eukaryota</taxon>
        <taxon>Fungi</taxon>
        <taxon>Dikarya</taxon>
        <taxon>Ascomycota</taxon>
        <taxon>Pezizomycotina</taxon>
        <taxon>Dothideomycetes</taxon>
        <taxon>Pleosporomycetidae</taxon>
        <taxon>Pleosporales</taxon>
        <taxon>Massarineae</taxon>
        <taxon>Didymosphaeriaceae</taxon>
        <taxon>Pseudopithomyces</taxon>
    </lineage>
</organism>
<dbReference type="InterPro" id="IPR011009">
    <property type="entry name" value="Kinase-like_dom_sf"/>
</dbReference>
<dbReference type="AlphaFoldDB" id="A0AAN6LLH0"/>
<dbReference type="GO" id="GO:0005737">
    <property type="term" value="C:cytoplasm"/>
    <property type="evidence" value="ECO:0007669"/>
    <property type="project" value="TreeGrafter"/>
</dbReference>
<evidence type="ECO:0000256" key="3">
    <source>
        <dbReference type="ARBA" id="ARBA00022777"/>
    </source>
</evidence>
<protein>
    <recommendedName>
        <fullName evidence="6">Protein kinase domain-containing protein</fullName>
    </recommendedName>
</protein>
<evidence type="ECO:0000256" key="4">
    <source>
        <dbReference type="ARBA" id="ARBA00022840"/>
    </source>
</evidence>
<dbReference type="InterPro" id="IPR000719">
    <property type="entry name" value="Prot_kinase_dom"/>
</dbReference>
<dbReference type="PROSITE" id="PS50011">
    <property type="entry name" value="PROTEIN_KINASE_DOM"/>
    <property type="match status" value="1"/>
</dbReference>
<feature type="domain" description="Protein kinase" evidence="6">
    <location>
        <begin position="83"/>
        <end position="379"/>
    </location>
</feature>
<keyword evidence="1" id="KW-0808">Transferase</keyword>
<keyword evidence="2" id="KW-0547">Nucleotide-binding</keyword>
<dbReference type="InterPro" id="IPR050339">
    <property type="entry name" value="CC_SR_Kinase"/>
</dbReference>
<proteinExistence type="inferred from homology"/>
<dbReference type="Gene3D" id="1.10.510.10">
    <property type="entry name" value="Transferase(Phosphotransferase) domain 1"/>
    <property type="match status" value="1"/>
</dbReference>
<comment type="caution">
    <text evidence="7">The sequence shown here is derived from an EMBL/GenBank/DDBJ whole genome shotgun (WGS) entry which is preliminary data.</text>
</comment>